<evidence type="ECO:0000313" key="2">
    <source>
        <dbReference type="Proteomes" id="UP000078046"/>
    </source>
</evidence>
<dbReference type="EMBL" id="LWCA01001867">
    <property type="protein sequence ID" value="OAF64400.1"/>
    <property type="molecule type" value="Genomic_DNA"/>
</dbReference>
<reference evidence="1 2" key="1">
    <citation type="submission" date="2016-04" db="EMBL/GenBank/DDBJ databases">
        <title>The genome of Intoshia linei affirms orthonectids as highly simplified spiralians.</title>
        <authorList>
            <person name="Mikhailov K.V."/>
            <person name="Slusarev G.S."/>
            <person name="Nikitin M.A."/>
            <person name="Logacheva M.D."/>
            <person name="Penin A."/>
            <person name="Aleoshin V."/>
            <person name="Panchin Y.V."/>
        </authorList>
    </citation>
    <scope>NUCLEOTIDE SEQUENCE [LARGE SCALE GENOMIC DNA]</scope>
    <source>
        <strain evidence="1">Intl2013</strain>
        <tissue evidence="1">Whole animal</tissue>
    </source>
</reference>
<keyword evidence="2" id="KW-1185">Reference proteome</keyword>
<evidence type="ECO:0000313" key="1">
    <source>
        <dbReference type="EMBL" id="OAF64400.1"/>
    </source>
</evidence>
<protein>
    <submittedName>
        <fullName evidence="1">Uncharacterized protein</fullName>
    </submittedName>
</protein>
<organism evidence="1 2">
    <name type="scientific">Intoshia linei</name>
    <dbReference type="NCBI Taxonomy" id="1819745"/>
    <lineage>
        <taxon>Eukaryota</taxon>
        <taxon>Metazoa</taxon>
        <taxon>Spiralia</taxon>
        <taxon>Lophotrochozoa</taxon>
        <taxon>Mesozoa</taxon>
        <taxon>Orthonectida</taxon>
        <taxon>Rhopaluridae</taxon>
        <taxon>Intoshia</taxon>
    </lineage>
</organism>
<accession>A0A177ARF1</accession>
<proteinExistence type="predicted"/>
<name>A0A177ARF1_9BILA</name>
<sequence>MKTPKTFNDLLAIITQSFGIKNLSAVEACNKLCRLKYFSPLRLFISKVKSLTKIAFEKKINISRLTLKFALDAVKKVNLNIYTSILHLSTNVDEFIQLIELNSSLERPWNYNDKHLDNVNKRFEMRFNKANKQLGNKNNHDRKLNNVNKFDALKEYVNCNMI</sequence>
<dbReference type="AlphaFoldDB" id="A0A177ARF1"/>
<comment type="caution">
    <text evidence="1">The sequence shown here is derived from an EMBL/GenBank/DDBJ whole genome shotgun (WGS) entry which is preliminary data.</text>
</comment>
<dbReference type="Proteomes" id="UP000078046">
    <property type="component" value="Unassembled WGS sequence"/>
</dbReference>
<gene>
    <name evidence="1" type="ORF">A3Q56_07909</name>
</gene>